<comment type="caution">
    <text evidence="3">The sequence shown here is derived from an EMBL/GenBank/DDBJ whole genome shotgun (WGS) entry which is preliminary data.</text>
</comment>
<dbReference type="AlphaFoldDB" id="A0AAE0BML7"/>
<dbReference type="InterPro" id="IPR002130">
    <property type="entry name" value="Cyclophilin-type_PPIase_dom"/>
</dbReference>
<gene>
    <name evidence="3" type="ORF">CYMTET_50648</name>
</gene>
<evidence type="ECO:0000256" key="1">
    <source>
        <dbReference type="SAM" id="MobiDB-lite"/>
    </source>
</evidence>
<evidence type="ECO:0000313" key="3">
    <source>
        <dbReference type="EMBL" id="KAK3239428.1"/>
    </source>
</evidence>
<dbReference type="InterPro" id="IPR029000">
    <property type="entry name" value="Cyclophilin-like_dom_sf"/>
</dbReference>
<dbReference type="InterPro" id="IPR044259">
    <property type="entry name" value="CYP37-like"/>
</dbReference>
<dbReference type="PANTHER" id="PTHR47318:SF1">
    <property type="entry name" value="PEPTIDYL-PROLYL CIS-TRANS ISOMERASE CYP37, CHLOROPLASTIC"/>
    <property type="match status" value="1"/>
</dbReference>
<feature type="domain" description="PPIase cyclophilin-type" evidence="2">
    <location>
        <begin position="49"/>
        <end position="195"/>
    </location>
</feature>
<reference evidence="3 4" key="1">
    <citation type="journal article" date="2015" name="Genome Biol. Evol.">
        <title>Comparative Genomics of a Bacterivorous Green Alga Reveals Evolutionary Causalities and Consequences of Phago-Mixotrophic Mode of Nutrition.</title>
        <authorList>
            <person name="Burns J.A."/>
            <person name="Paasch A."/>
            <person name="Narechania A."/>
            <person name="Kim E."/>
        </authorList>
    </citation>
    <scope>NUCLEOTIDE SEQUENCE [LARGE SCALE GENOMIC DNA]</scope>
    <source>
        <strain evidence="3 4">PLY_AMNH</strain>
    </source>
</reference>
<dbReference type="Gene3D" id="2.40.100.10">
    <property type="entry name" value="Cyclophilin-like"/>
    <property type="match status" value="1"/>
</dbReference>
<proteinExistence type="predicted"/>
<name>A0AAE0BML7_9CHLO</name>
<sequence>MLSVTIKLTPAIDSKTRMAHGSHAAPKWVDSNAGDCLLYRGGGVSEAVVEVVLDGYSAPLTAGHFAALIREGYYDGLSLQSGEAAWYVGGSDVREPTATSLLPLPFEIMQMGEFEPRYRIPLDVQDGEFPVLPMSVYGSLAMARDIDDNGSDPSKFFFYLYDRRTSGLGGLSFEEGNFAVFGYVTGGEELLPQLRMGDVIASARLVSGENKLTAVGGSGVMWDVGLVVEGWLDWRSSGGRDEPASGTRRQCAGGADAEGLGWLSEA</sequence>
<organism evidence="3 4">
    <name type="scientific">Cymbomonas tetramitiformis</name>
    <dbReference type="NCBI Taxonomy" id="36881"/>
    <lineage>
        <taxon>Eukaryota</taxon>
        <taxon>Viridiplantae</taxon>
        <taxon>Chlorophyta</taxon>
        <taxon>Pyramimonadophyceae</taxon>
        <taxon>Pyramimonadales</taxon>
        <taxon>Pyramimonadaceae</taxon>
        <taxon>Cymbomonas</taxon>
    </lineage>
</organism>
<evidence type="ECO:0000313" key="4">
    <source>
        <dbReference type="Proteomes" id="UP001190700"/>
    </source>
</evidence>
<accession>A0AAE0BML7</accession>
<dbReference type="SUPFAM" id="SSF50891">
    <property type="entry name" value="Cyclophilin-like"/>
    <property type="match status" value="1"/>
</dbReference>
<dbReference type="EMBL" id="LGRX02033918">
    <property type="protein sequence ID" value="KAK3239428.1"/>
    <property type="molecule type" value="Genomic_DNA"/>
</dbReference>
<feature type="region of interest" description="Disordered" evidence="1">
    <location>
        <begin position="237"/>
        <end position="266"/>
    </location>
</feature>
<protein>
    <recommendedName>
        <fullName evidence="2">PPIase cyclophilin-type domain-containing protein</fullName>
    </recommendedName>
</protein>
<keyword evidence="4" id="KW-1185">Reference proteome</keyword>
<dbReference type="Pfam" id="PF00160">
    <property type="entry name" value="Pro_isomerase"/>
    <property type="match status" value="1"/>
</dbReference>
<dbReference type="PANTHER" id="PTHR47318">
    <property type="entry name" value="PEPTIDYL-PROLYL CIS-TRANS ISOMERASE CYP37, CHLOROPLASTIC"/>
    <property type="match status" value="1"/>
</dbReference>
<dbReference type="GO" id="GO:0003755">
    <property type="term" value="F:peptidyl-prolyl cis-trans isomerase activity"/>
    <property type="evidence" value="ECO:0007669"/>
    <property type="project" value="InterPro"/>
</dbReference>
<dbReference type="Proteomes" id="UP001190700">
    <property type="component" value="Unassembled WGS sequence"/>
</dbReference>
<evidence type="ECO:0000259" key="2">
    <source>
        <dbReference type="PROSITE" id="PS50072"/>
    </source>
</evidence>
<dbReference type="PROSITE" id="PS50072">
    <property type="entry name" value="CSA_PPIASE_2"/>
    <property type="match status" value="1"/>
</dbReference>